<protein>
    <submittedName>
        <fullName evidence="1">Uncharacterized protein</fullName>
    </submittedName>
</protein>
<comment type="caution">
    <text evidence="1">The sequence shown here is derived from an EMBL/GenBank/DDBJ whole genome shotgun (WGS) entry which is preliminary data.</text>
</comment>
<sequence>MIGFVRCLNGMTVAHHGESAGLGGTCSESIGSSAKEILPGNKNDVPQRSGLAALVRNAAIRRTALRWVTTARGTDRDNRTVPITYVKL</sequence>
<dbReference type="EMBL" id="VSSQ01001788">
    <property type="protein sequence ID" value="MPM11132.1"/>
    <property type="molecule type" value="Genomic_DNA"/>
</dbReference>
<dbReference type="AlphaFoldDB" id="A0A644X4N6"/>
<name>A0A644X4N6_9ZZZZ</name>
<gene>
    <name evidence="1" type="ORF">SDC9_57471</name>
</gene>
<evidence type="ECO:0000313" key="1">
    <source>
        <dbReference type="EMBL" id="MPM11132.1"/>
    </source>
</evidence>
<proteinExistence type="predicted"/>
<organism evidence="1">
    <name type="scientific">bioreactor metagenome</name>
    <dbReference type="NCBI Taxonomy" id="1076179"/>
    <lineage>
        <taxon>unclassified sequences</taxon>
        <taxon>metagenomes</taxon>
        <taxon>ecological metagenomes</taxon>
    </lineage>
</organism>
<accession>A0A644X4N6</accession>
<reference evidence="1" key="1">
    <citation type="submission" date="2019-08" db="EMBL/GenBank/DDBJ databases">
        <authorList>
            <person name="Kucharzyk K."/>
            <person name="Murdoch R.W."/>
            <person name="Higgins S."/>
            <person name="Loffler F."/>
        </authorList>
    </citation>
    <scope>NUCLEOTIDE SEQUENCE</scope>
</reference>